<keyword evidence="2" id="KW-1185">Reference proteome</keyword>
<evidence type="ECO:0000313" key="2">
    <source>
        <dbReference type="Proteomes" id="UP000265520"/>
    </source>
</evidence>
<reference evidence="1 2" key="1">
    <citation type="journal article" date="2018" name="Front. Plant Sci.">
        <title>Red Clover (Trifolium pratense) and Zigzag Clover (T. medium) - A Picture of Genomic Similarities and Differences.</title>
        <authorList>
            <person name="Dluhosova J."/>
            <person name="Istvanek J."/>
            <person name="Nedelnik J."/>
            <person name="Repkova J."/>
        </authorList>
    </citation>
    <scope>NUCLEOTIDE SEQUENCE [LARGE SCALE GENOMIC DNA]</scope>
    <source>
        <strain evidence="2">cv. 10/8</strain>
        <tissue evidence="1">Leaf</tissue>
    </source>
</reference>
<feature type="non-terminal residue" evidence="1">
    <location>
        <position position="19"/>
    </location>
</feature>
<dbReference type="Proteomes" id="UP000265520">
    <property type="component" value="Unassembled WGS sequence"/>
</dbReference>
<proteinExistence type="predicted"/>
<evidence type="ECO:0000313" key="1">
    <source>
        <dbReference type="EMBL" id="MCI64068.1"/>
    </source>
</evidence>
<protein>
    <submittedName>
        <fullName evidence="1">Uncharacterized protein</fullName>
    </submittedName>
</protein>
<dbReference type="AlphaFoldDB" id="A0A392TT11"/>
<sequence length="19" mass="1930">MSPPAAPSSSAFVPVDLRT</sequence>
<organism evidence="1 2">
    <name type="scientific">Trifolium medium</name>
    <dbReference type="NCBI Taxonomy" id="97028"/>
    <lineage>
        <taxon>Eukaryota</taxon>
        <taxon>Viridiplantae</taxon>
        <taxon>Streptophyta</taxon>
        <taxon>Embryophyta</taxon>
        <taxon>Tracheophyta</taxon>
        <taxon>Spermatophyta</taxon>
        <taxon>Magnoliopsida</taxon>
        <taxon>eudicotyledons</taxon>
        <taxon>Gunneridae</taxon>
        <taxon>Pentapetalae</taxon>
        <taxon>rosids</taxon>
        <taxon>fabids</taxon>
        <taxon>Fabales</taxon>
        <taxon>Fabaceae</taxon>
        <taxon>Papilionoideae</taxon>
        <taxon>50 kb inversion clade</taxon>
        <taxon>NPAAA clade</taxon>
        <taxon>Hologalegina</taxon>
        <taxon>IRL clade</taxon>
        <taxon>Trifolieae</taxon>
        <taxon>Trifolium</taxon>
    </lineage>
</organism>
<comment type="caution">
    <text evidence="1">The sequence shown here is derived from an EMBL/GenBank/DDBJ whole genome shotgun (WGS) entry which is preliminary data.</text>
</comment>
<accession>A0A392TT11</accession>
<name>A0A392TT11_9FABA</name>
<dbReference type="EMBL" id="LXQA010648667">
    <property type="protein sequence ID" value="MCI64068.1"/>
    <property type="molecule type" value="Genomic_DNA"/>
</dbReference>